<accession>A0A495W2R6</accession>
<dbReference type="EMBL" id="RBXO01000001">
    <property type="protein sequence ID" value="RKT55769.1"/>
    <property type="molecule type" value="Genomic_DNA"/>
</dbReference>
<dbReference type="Proteomes" id="UP000282084">
    <property type="component" value="Unassembled WGS sequence"/>
</dbReference>
<name>A0A495W2R6_9PSEU</name>
<protein>
    <recommendedName>
        <fullName evidence="3">NB-ARC domain-containing protein</fullName>
    </recommendedName>
</protein>
<evidence type="ECO:0000313" key="2">
    <source>
        <dbReference type="Proteomes" id="UP000282084"/>
    </source>
</evidence>
<proteinExistence type="predicted"/>
<dbReference type="SUPFAM" id="SSF52540">
    <property type="entry name" value="P-loop containing nucleoside triphosphate hydrolases"/>
    <property type="match status" value="1"/>
</dbReference>
<comment type="caution">
    <text evidence="1">The sequence shown here is derived from an EMBL/GenBank/DDBJ whole genome shotgun (WGS) entry which is preliminary data.</text>
</comment>
<organism evidence="1 2">
    <name type="scientific">Saccharothrix australiensis</name>
    <dbReference type="NCBI Taxonomy" id="2072"/>
    <lineage>
        <taxon>Bacteria</taxon>
        <taxon>Bacillati</taxon>
        <taxon>Actinomycetota</taxon>
        <taxon>Actinomycetes</taxon>
        <taxon>Pseudonocardiales</taxon>
        <taxon>Pseudonocardiaceae</taxon>
        <taxon>Saccharothrix</taxon>
    </lineage>
</organism>
<dbReference type="Gene3D" id="3.40.50.300">
    <property type="entry name" value="P-loop containing nucleotide triphosphate hydrolases"/>
    <property type="match status" value="1"/>
</dbReference>
<reference evidence="1 2" key="1">
    <citation type="submission" date="2018-10" db="EMBL/GenBank/DDBJ databases">
        <title>Sequencing the genomes of 1000 actinobacteria strains.</title>
        <authorList>
            <person name="Klenk H.-P."/>
        </authorList>
    </citation>
    <scope>NUCLEOTIDE SEQUENCE [LARGE SCALE GENOMIC DNA]</scope>
    <source>
        <strain evidence="1 2">DSM 43800</strain>
    </source>
</reference>
<dbReference type="PANTHER" id="PTHR47691">
    <property type="entry name" value="REGULATOR-RELATED"/>
    <property type="match status" value="1"/>
</dbReference>
<dbReference type="InterPro" id="IPR011990">
    <property type="entry name" value="TPR-like_helical_dom_sf"/>
</dbReference>
<sequence length="686" mass="74669">MVRTPPAGPTTPGDVHNRVTGDHHAVVIQVGSVHGAVSIHSGHQPAVVTGLVSVVPPIDRLTIDLHGRDRLLDALADLTLRQDGATVVLHGAGGSGKTAVALALADHVLRRHPRTRVWWIDASTDPSLSAGFREVALNAGAPVDHVVAAWTGTRSPIGVLADALAAATGPWLVVIDNADDTRTHRPWLPALRQRTGAVVITSRDGNTDTWPPDTRLHPVGPLAAGHAADLLLALAPRAGTREQALGLARTLGGLPLALHLAGRYLRAAADLPPVPGLDLPVDFEHYRRVLREQFPRVDRLHLLGGGLADRALLTRTWELSLDLLADLGLPRARPLLRWLACFAQAPLPYTVVDADILAHSPLFQGITGIDVARTLTALTDFGLVDEVTFHDPRASTATTRCLLLHPLIREANRHQPDLLAAPHPYLALCTAVLDGTTTHLSTTDPDHLSRWAALAPHCEHVVDHVTRHGGLPPRWELFATRLTRAVALLAHLTGAHARARTLFGRVLDVRRRHLDEHHPDVLTVRRDLAWLGWTTATPEDTARRRAGIAALADDCAAHLGPSHPLTLACRFDLSWIDSCLERDPSTLDRHRDVIRAERAALGHHDVSGVTAQLTLVTRLWREAHQAAEPDTAAVRAEFTRLLAMLDDLEQHTDVHHRLPQGLVGLRATARELFARFEHWREHCGGR</sequence>
<dbReference type="AlphaFoldDB" id="A0A495W2R6"/>
<dbReference type="PANTHER" id="PTHR47691:SF3">
    <property type="entry name" value="HTH-TYPE TRANSCRIPTIONAL REGULATOR RV0890C-RELATED"/>
    <property type="match status" value="1"/>
</dbReference>
<keyword evidence="2" id="KW-1185">Reference proteome</keyword>
<evidence type="ECO:0000313" key="1">
    <source>
        <dbReference type="EMBL" id="RKT55769.1"/>
    </source>
</evidence>
<dbReference type="PRINTS" id="PR00364">
    <property type="entry name" value="DISEASERSIST"/>
</dbReference>
<gene>
    <name evidence="1" type="ORF">C8E97_4456</name>
</gene>
<dbReference type="InterPro" id="IPR027417">
    <property type="entry name" value="P-loop_NTPase"/>
</dbReference>
<dbReference type="Gene3D" id="1.25.40.10">
    <property type="entry name" value="Tetratricopeptide repeat domain"/>
    <property type="match status" value="1"/>
</dbReference>
<evidence type="ECO:0008006" key="3">
    <source>
        <dbReference type="Google" id="ProtNLM"/>
    </source>
</evidence>